<sequence length="206" mass="22828">MSDLYELIFETDNPCNTVIFETDTGKVLYQVATEQGKETVTRVKNGGGETLASWVWKDVRSDVITLGNGTPVPVSAWLNKSLVPFKDTVTFQDARGQKFKWKGNGPGLSFELYAEGNKTEPLVRFHKSRTMWDHTVQPPTSRTEPARLVMDSRGIAIQDMAVISFLVLEKSRRTRESSTLNRADAVGLTPGGLIPSQVVIRGIGWA</sequence>
<protein>
    <recommendedName>
        <fullName evidence="1">DUF6593 domain-containing protein</fullName>
    </recommendedName>
</protein>
<evidence type="ECO:0000313" key="3">
    <source>
        <dbReference type="Proteomes" id="UP000717328"/>
    </source>
</evidence>
<reference evidence="2" key="1">
    <citation type="submission" date="2021-02" db="EMBL/GenBank/DDBJ databases">
        <authorList>
            <person name="Nieuwenhuis M."/>
            <person name="Van De Peppel L.J.J."/>
        </authorList>
    </citation>
    <scope>NUCLEOTIDE SEQUENCE</scope>
    <source>
        <strain evidence="2">D49</strain>
    </source>
</reference>
<proteinExistence type="predicted"/>
<keyword evidence="3" id="KW-1185">Reference proteome</keyword>
<feature type="domain" description="DUF6593" evidence="1">
    <location>
        <begin position="12"/>
        <end position="173"/>
    </location>
</feature>
<dbReference type="InterPro" id="IPR046528">
    <property type="entry name" value="DUF6593"/>
</dbReference>
<reference evidence="2" key="2">
    <citation type="submission" date="2021-10" db="EMBL/GenBank/DDBJ databases">
        <title>Phylogenomics reveals ancestral predisposition of the termite-cultivated fungus Termitomyces towards a domesticated lifestyle.</title>
        <authorList>
            <person name="Auxier B."/>
            <person name="Grum-Grzhimaylo A."/>
            <person name="Cardenas M.E."/>
            <person name="Lodge J.D."/>
            <person name="Laessoe T."/>
            <person name="Pedersen O."/>
            <person name="Smith M.E."/>
            <person name="Kuyper T.W."/>
            <person name="Franco-Molano E.A."/>
            <person name="Baroni T.J."/>
            <person name="Aanen D.K."/>
        </authorList>
    </citation>
    <scope>NUCLEOTIDE SEQUENCE</scope>
    <source>
        <strain evidence="2">D49</strain>
    </source>
</reference>
<evidence type="ECO:0000259" key="1">
    <source>
        <dbReference type="Pfam" id="PF20236"/>
    </source>
</evidence>
<dbReference type="OrthoDB" id="3256331at2759"/>
<dbReference type="AlphaFoldDB" id="A0A9P7GI24"/>
<dbReference type="EMBL" id="JABCKI010000460">
    <property type="protein sequence ID" value="KAG5650406.1"/>
    <property type="molecule type" value="Genomic_DNA"/>
</dbReference>
<organism evidence="2 3">
    <name type="scientific">Sphagnurus paluster</name>
    <dbReference type="NCBI Taxonomy" id="117069"/>
    <lineage>
        <taxon>Eukaryota</taxon>
        <taxon>Fungi</taxon>
        <taxon>Dikarya</taxon>
        <taxon>Basidiomycota</taxon>
        <taxon>Agaricomycotina</taxon>
        <taxon>Agaricomycetes</taxon>
        <taxon>Agaricomycetidae</taxon>
        <taxon>Agaricales</taxon>
        <taxon>Tricholomatineae</taxon>
        <taxon>Lyophyllaceae</taxon>
        <taxon>Sphagnurus</taxon>
    </lineage>
</organism>
<dbReference type="Proteomes" id="UP000717328">
    <property type="component" value="Unassembled WGS sequence"/>
</dbReference>
<dbReference type="Pfam" id="PF20236">
    <property type="entry name" value="DUF6593"/>
    <property type="match status" value="1"/>
</dbReference>
<name>A0A9P7GI24_9AGAR</name>
<evidence type="ECO:0000313" key="2">
    <source>
        <dbReference type="EMBL" id="KAG5650406.1"/>
    </source>
</evidence>
<comment type="caution">
    <text evidence="2">The sequence shown here is derived from an EMBL/GenBank/DDBJ whole genome shotgun (WGS) entry which is preliminary data.</text>
</comment>
<accession>A0A9P7GI24</accession>
<gene>
    <name evidence="2" type="ORF">H0H81_012372</name>
</gene>